<feature type="region of interest" description="Disordered" evidence="1">
    <location>
        <begin position="1"/>
        <end position="31"/>
    </location>
</feature>
<dbReference type="InterPro" id="IPR032672">
    <property type="entry name" value="TmcA/NAT10/Kre33"/>
</dbReference>
<sequence length="384" mass="43519">MVEANMVENVVERRDDDGDGGGEHGGEERRRRPCCRRSARIWAAREAGRPGGLPLSGISTQIWASRKPPYLGGQRGGRLPALYSGSGLPGSRRLGGCWIQTAKGRQTRSRPPSHIRHAPCAAKCLRAAWGNMLVRVVLDSAQVKLKFLNILKNEECLLVEEEEEDDFDFEQVKKKKKDMKVNEFDELDYKSGFIFLLDEFYGKLTDYATSSLPNDIFDKRMMALYVASHYKNSPNDLQLMADAPSHHLFVLLGNLFKKVELHESIRYASSDPIESWLNGLLCLDVANYIPNISRMPHPSDCDLYYVNRDTLFSYHKESEVFLRRMMALYVASHYKNSPNDLQLMADAPSHHLFVLLGPVDESKNQLPDILCVIQVLVESTTRQS</sequence>
<feature type="domain" description="N-acetyltransferase" evidence="2">
    <location>
        <begin position="324"/>
        <end position="380"/>
    </location>
</feature>
<organism evidence="3 4">
    <name type="scientific">Platanthera guangdongensis</name>
    <dbReference type="NCBI Taxonomy" id="2320717"/>
    <lineage>
        <taxon>Eukaryota</taxon>
        <taxon>Viridiplantae</taxon>
        <taxon>Streptophyta</taxon>
        <taxon>Embryophyta</taxon>
        <taxon>Tracheophyta</taxon>
        <taxon>Spermatophyta</taxon>
        <taxon>Magnoliopsida</taxon>
        <taxon>Liliopsida</taxon>
        <taxon>Asparagales</taxon>
        <taxon>Orchidaceae</taxon>
        <taxon>Orchidoideae</taxon>
        <taxon>Orchideae</taxon>
        <taxon>Orchidinae</taxon>
        <taxon>Platanthera</taxon>
    </lineage>
</organism>
<evidence type="ECO:0000313" key="4">
    <source>
        <dbReference type="Proteomes" id="UP001412067"/>
    </source>
</evidence>
<keyword evidence="4" id="KW-1185">Reference proteome</keyword>
<feature type="compositionally biased region" description="Basic and acidic residues" evidence="1">
    <location>
        <begin position="10"/>
        <end position="30"/>
    </location>
</feature>
<feature type="domain" description="N-acetyltransferase" evidence="2">
    <location>
        <begin position="220"/>
        <end position="257"/>
    </location>
</feature>
<comment type="caution">
    <text evidence="3">The sequence shown here is derived from an EMBL/GenBank/DDBJ whole genome shotgun (WGS) entry which is preliminary data.</text>
</comment>
<dbReference type="Gene3D" id="3.40.630.30">
    <property type="match status" value="2"/>
</dbReference>
<dbReference type="PANTHER" id="PTHR10925:SF5">
    <property type="entry name" value="RNA CYTIDINE ACETYLTRANSFERASE"/>
    <property type="match status" value="1"/>
</dbReference>
<dbReference type="InterPro" id="IPR000182">
    <property type="entry name" value="GNAT_dom"/>
</dbReference>
<evidence type="ECO:0000256" key="1">
    <source>
        <dbReference type="SAM" id="MobiDB-lite"/>
    </source>
</evidence>
<dbReference type="EMBL" id="JBBWWR010000012">
    <property type="protein sequence ID" value="KAK8958126.1"/>
    <property type="molecule type" value="Genomic_DNA"/>
</dbReference>
<name>A0ABR2M2I8_9ASPA</name>
<evidence type="ECO:0000259" key="2">
    <source>
        <dbReference type="Pfam" id="PF13718"/>
    </source>
</evidence>
<dbReference type="PANTHER" id="PTHR10925">
    <property type="entry name" value="N-ACETYLTRANSFERASE 10"/>
    <property type="match status" value="1"/>
</dbReference>
<gene>
    <name evidence="3" type="ORF">KSP40_PGU001066</name>
</gene>
<reference evidence="3 4" key="1">
    <citation type="journal article" date="2022" name="Nat. Plants">
        <title>Genomes of leafy and leafless Platanthera orchids illuminate the evolution of mycoheterotrophy.</title>
        <authorList>
            <person name="Li M.H."/>
            <person name="Liu K.W."/>
            <person name="Li Z."/>
            <person name="Lu H.C."/>
            <person name="Ye Q.L."/>
            <person name="Zhang D."/>
            <person name="Wang J.Y."/>
            <person name="Li Y.F."/>
            <person name="Zhong Z.M."/>
            <person name="Liu X."/>
            <person name="Yu X."/>
            <person name="Liu D.K."/>
            <person name="Tu X.D."/>
            <person name="Liu B."/>
            <person name="Hao Y."/>
            <person name="Liao X.Y."/>
            <person name="Jiang Y.T."/>
            <person name="Sun W.H."/>
            <person name="Chen J."/>
            <person name="Chen Y.Q."/>
            <person name="Ai Y."/>
            <person name="Zhai J.W."/>
            <person name="Wu S.S."/>
            <person name="Zhou Z."/>
            <person name="Hsiao Y.Y."/>
            <person name="Wu W.L."/>
            <person name="Chen Y.Y."/>
            <person name="Lin Y.F."/>
            <person name="Hsu J.L."/>
            <person name="Li C.Y."/>
            <person name="Wang Z.W."/>
            <person name="Zhao X."/>
            <person name="Zhong W.Y."/>
            <person name="Ma X.K."/>
            <person name="Ma L."/>
            <person name="Huang J."/>
            <person name="Chen G.Z."/>
            <person name="Huang M.Z."/>
            <person name="Huang L."/>
            <person name="Peng D.H."/>
            <person name="Luo Y.B."/>
            <person name="Zou S.Q."/>
            <person name="Chen S.P."/>
            <person name="Lan S."/>
            <person name="Tsai W.C."/>
            <person name="Van de Peer Y."/>
            <person name="Liu Z.J."/>
        </authorList>
    </citation>
    <scope>NUCLEOTIDE SEQUENCE [LARGE SCALE GENOMIC DNA]</scope>
    <source>
        <strain evidence="3">Lor288</strain>
    </source>
</reference>
<dbReference type="Proteomes" id="UP001412067">
    <property type="component" value="Unassembled WGS sequence"/>
</dbReference>
<protein>
    <submittedName>
        <fullName evidence="3">UPF0202 protein</fullName>
    </submittedName>
</protein>
<proteinExistence type="predicted"/>
<accession>A0ABR2M2I8</accession>
<evidence type="ECO:0000313" key="3">
    <source>
        <dbReference type="EMBL" id="KAK8958126.1"/>
    </source>
</evidence>
<dbReference type="Pfam" id="PF13718">
    <property type="entry name" value="GNAT_acetyltr_2"/>
    <property type="match status" value="2"/>
</dbReference>